<evidence type="ECO:0000256" key="1">
    <source>
        <dbReference type="SAM" id="Phobius"/>
    </source>
</evidence>
<proteinExistence type="predicted"/>
<feature type="transmembrane region" description="Helical" evidence="1">
    <location>
        <begin position="140"/>
        <end position="162"/>
    </location>
</feature>
<evidence type="ECO:0000313" key="3">
    <source>
        <dbReference type="Proteomes" id="UP000232323"/>
    </source>
</evidence>
<dbReference type="OrthoDB" id="60858at2759"/>
<evidence type="ECO:0008006" key="4">
    <source>
        <dbReference type="Google" id="ProtNLM"/>
    </source>
</evidence>
<sequence length="177" mass="20468">MKKVSEVPIWIKFWMGISGFVVLYDAGYVLMRPRSMPGGDLFSIWSPYELYARVDKLYSREAMLAGDGFNKAQSILNLAEVSLHFLSLYLWSKPRLQSQGDVLAFGSQLMTLWKTVLYWLNDFCRPEGQRYTEGSDLMTWLLVYMLPNVVWLIVPSFTVYALGQRLISKMPKTTSKR</sequence>
<comment type="caution">
    <text evidence="2">The sequence shown here is derived from an EMBL/GenBank/DDBJ whole genome shotgun (WGS) entry which is preliminary data.</text>
</comment>
<reference evidence="2 3" key="1">
    <citation type="submission" date="2017-08" db="EMBL/GenBank/DDBJ databases">
        <title>Acidophilic green algal genome provides insights into adaptation to an acidic environment.</title>
        <authorList>
            <person name="Hirooka S."/>
            <person name="Hirose Y."/>
            <person name="Kanesaki Y."/>
            <person name="Higuchi S."/>
            <person name="Fujiwara T."/>
            <person name="Onuma R."/>
            <person name="Era A."/>
            <person name="Ohbayashi R."/>
            <person name="Uzuka A."/>
            <person name="Nozaki H."/>
            <person name="Yoshikawa H."/>
            <person name="Miyagishima S.Y."/>
        </authorList>
    </citation>
    <scope>NUCLEOTIDE SEQUENCE [LARGE SCALE GENOMIC DNA]</scope>
    <source>
        <strain evidence="2 3">NIES-2499</strain>
    </source>
</reference>
<evidence type="ECO:0000313" key="2">
    <source>
        <dbReference type="EMBL" id="GAX79822.1"/>
    </source>
</evidence>
<keyword evidence="1" id="KW-0472">Membrane</keyword>
<dbReference type="PANTHER" id="PTHR37919">
    <property type="entry name" value="PROTEIN CBG05606"/>
    <property type="match status" value="1"/>
</dbReference>
<feature type="transmembrane region" description="Helical" evidence="1">
    <location>
        <begin position="12"/>
        <end position="31"/>
    </location>
</feature>
<keyword evidence="1" id="KW-1133">Transmembrane helix</keyword>
<protein>
    <recommendedName>
        <fullName evidence="4">EXPERA domain-containing protein</fullName>
    </recommendedName>
</protein>
<keyword evidence="3" id="KW-1185">Reference proteome</keyword>
<dbReference type="AlphaFoldDB" id="A0A250XAD2"/>
<accession>A0A250XAD2</accession>
<gene>
    <name evidence="2" type="ORF">CEUSTIGMA_g7262.t1</name>
</gene>
<dbReference type="EMBL" id="BEGY01000046">
    <property type="protein sequence ID" value="GAX79822.1"/>
    <property type="molecule type" value="Genomic_DNA"/>
</dbReference>
<dbReference type="STRING" id="1157962.A0A250XAD2"/>
<dbReference type="Proteomes" id="UP000232323">
    <property type="component" value="Unassembled WGS sequence"/>
</dbReference>
<keyword evidence="1" id="KW-0812">Transmembrane</keyword>
<organism evidence="2 3">
    <name type="scientific">Chlamydomonas eustigma</name>
    <dbReference type="NCBI Taxonomy" id="1157962"/>
    <lineage>
        <taxon>Eukaryota</taxon>
        <taxon>Viridiplantae</taxon>
        <taxon>Chlorophyta</taxon>
        <taxon>core chlorophytes</taxon>
        <taxon>Chlorophyceae</taxon>
        <taxon>CS clade</taxon>
        <taxon>Chlamydomonadales</taxon>
        <taxon>Chlamydomonadaceae</taxon>
        <taxon>Chlamydomonas</taxon>
    </lineage>
</organism>
<dbReference type="PANTHER" id="PTHR37919:SF2">
    <property type="entry name" value="EXPERA DOMAIN-CONTAINING PROTEIN"/>
    <property type="match status" value="1"/>
</dbReference>
<name>A0A250XAD2_9CHLO</name>